<sequence>MIIQGGENIHPAEIEQFLHTHPKVQETQVIGIKDGRMGTEVCACIELTERQDCSAEDIKVYCKGKIPHCDICEGLPTHRFRKVSLKGHFEIL</sequence>
<proteinExistence type="inferred from homology"/>
<dbReference type="Gene3D" id="3.30.300.30">
    <property type="match status" value="1"/>
</dbReference>
<reference evidence="5" key="1">
    <citation type="submission" date="2025-08" db="UniProtKB">
        <authorList>
            <consortium name="RefSeq"/>
        </authorList>
    </citation>
    <scope>IDENTIFICATION</scope>
</reference>
<dbReference type="Pfam" id="PF13193">
    <property type="entry name" value="AMP-binding_C"/>
    <property type="match status" value="1"/>
</dbReference>
<evidence type="ECO:0000256" key="2">
    <source>
        <dbReference type="ARBA" id="ARBA00022598"/>
    </source>
</evidence>
<dbReference type="RefSeq" id="XP_045566239.1">
    <property type="nucleotide sequence ID" value="XM_045710283.1"/>
</dbReference>
<evidence type="ECO:0000256" key="1">
    <source>
        <dbReference type="ARBA" id="ARBA00006432"/>
    </source>
</evidence>
<keyword evidence="4" id="KW-1185">Reference proteome</keyword>
<name>A0ABM3E5A8_SALSA</name>
<evidence type="ECO:0000313" key="4">
    <source>
        <dbReference type="Proteomes" id="UP001652741"/>
    </source>
</evidence>
<gene>
    <name evidence="5" type="primary">LOC106589270</name>
</gene>
<dbReference type="GeneID" id="106589270"/>
<dbReference type="Proteomes" id="UP001652741">
    <property type="component" value="Chromosome ssa28"/>
</dbReference>
<feature type="domain" description="AMP-binding enzyme C-terminal" evidence="3">
    <location>
        <begin position="13"/>
        <end position="68"/>
    </location>
</feature>
<protein>
    <submittedName>
        <fullName evidence="5">Medium-chain acyl-CoA ligase ACSF2, mitochondrial</fullName>
    </submittedName>
</protein>
<evidence type="ECO:0000313" key="5">
    <source>
        <dbReference type="RefSeq" id="XP_045566239.1"/>
    </source>
</evidence>
<dbReference type="PANTHER" id="PTHR43201">
    <property type="entry name" value="ACYL-COA SYNTHETASE"/>
    <property type="match status" value="1"/>
</dbReference>
<dbReference type="InterPro" id="IPR045851">
    <property type="entry name" value="AMP-bd_C_sf"/>
</dbReference>
<dbReference type="SUPFAM" id="SSF56801">
    <property type="entry name" value="Acetyl-CoA synthetase-like"/>
    <property type="match status" value="1"/>
</dbReference>
<keyword evidence="2 5" id="KW-0436">Ligase</keyword>
<comment type="similarity">
    <text evidence="1">Belongs to the ATP-dependent AMP-binding enzyme family.</text>
</comment>
<dbReference type="PANTHER" id="PTHR43201:SF5">
    <property type="entry name" value="MEDIUM-CHAIN ACYL-COA LIGASE ACSF2, MITOCHONDRIAL"/>
    <property type="match status" value="1"/>
</dbReference>
<organism evidence="4 5">
    <name type="scientific">Salmo salar</name>
    <name type="common">Atlantic salmon</name>
    <dbReference type="NCBI Taxonomy" id="8030"/>
    <lineage>
        <taxon>Eukaryota</taxon>
        <taxon>Metazoa</taxon>
        <taxon>Chordata</taxon>
        <taxon>Craniata</taxon>
        <taxon>Vertebrata</taxon>
        <taxon>Euteleostomi</taxon>
        <taxon>Actinopterygii</taxon>
        <taxon>Neopterygii</taxon>
        <taxon>Teleostei</taxon>
        <taxon>Protacanthopterygii</taxon>
        <taxon>Salmoniformes</taxon>
        <taxon>Salmonidae</taxon>
        <taxon>Salmoninae</taxon>
        <taxon>Salmo</taxon>
    </lineage>
</organism>
<dbReference type="InterPro" id="IPR025110">
    <property type="entry name" value="AMP-bd_C"/>
</dbReference>
<accession>A0ABM3E5A8</accession>
<evidence type="ECO:0000259" key="3">
    <source>
        <dbReference type="Pfam" id="PF13193"/>
    </source>
</evidence>